<dbReference type="Proteomes" id="UP000243255">
    <property type="component" value="Unassembled WGS sequence"/>
</dbReference>
<dbReference type="EMBL" id="FQWX01000002">
    <property type="protein sequence ID" value="SHG47607.1"/>
    <property type="molecule type" value="Genomic_DNA"/>
</dbReference>
<dbReference type="CDD" id="cd04301">
    <property type="entry name" value="NAT_SF"/>
    <property type="match status" value="1"/>
</dbReference>
<reference evidence="3" key="1">
    <citation type="submission" date="2016-11" db="EMBL/GenBank/DDBJ databases">
        <authorList>
            <person name="Varghese N."/>
            <person name="Submissions S."/>
        </authorList>
    </citation>
    <scope>NUCLEOTIDE SEQUENCE [LARGE SCALE GENOMIC DNA]</scope>
    <source>
        <strain evidence="3">DSM 2635</strain>
    </source>
</reference>
<dbReference type="STRING" id="1121321.SAMN04488530_102124"/>
<dbReference type="Pfam" id="PF12746">
    <property type="entry name" value="GNAT_acetyltran"/>
    <property type="match status" value="1"/>
</dbReference>
<evidence type="ECO:0000313" key="3">
    <source>
        <dbReference type="Proteomes" id="UP000243255"/>
    </source>
</evidence>
<accession>A0A1M5K483</accession>
<proteinExistence type="predicted"/>
<keyword evidence="3" id="KW-1185">Reference proteome</keyword>
<dbReference type="InterPro" id="IPR027365">
    <property type="entry name" value="GNAT_acetyltra_YdfB-like"/>
</dbReference>
<protein>
    <recommendedName>
        <fullName evidence="1">N-acetyltransferase domain-containing protein</fullName>
    </recommendedName>
</protein>
<dbReference type="AlphaFoldDB" id="A0A1M5K483"/>
<dbReference type="PANTHER" id="PTHR31143:SF2">
    <property type="entry name" value="FR47-LIKE DOMAIN-CONTAINING PROTEIN-RELATED"/>
    <property type="match status" value="1"/>
</dbReference>
<dbReference type="OrthoDB" id="248489at2"/>
<organism evidence="2 3">
    <name type="scientific">Asaccharospora irregularis DSM 2635</name>
    <dbReference type="NCBI Taxonomy" id="1121321"/>
    <lineage>
        <taxon>Bacteria</taxon>
        <taxon>Bacillati</taxon>
        <taxon>Bacillota</taxon>
        <taxon>Clostridia</taxon>
        <taxon>Peptostreptococcales</taxon>
        <taxon>Peptostreptococcaceae</taxon>
        <taxon>Asaccharospora</taxon>
    </lineage>
</organism>
<feature type="domain" description="N-acetyltransferase" evidence="1">
    <location>
        <begin position="133"/>
        <end position="260"/>
    </location>
</feature>
<dbReference type="InterPro" id="IPR016181">
    <property type="entry name" value="Acyl_CoA_acyltransferase"/>
</dbReference>
<dbReference type="InterPro" id="IPR000182">
    <property type="entry name" value="GNAT_dom"/>
</dbReference>
<dbReference type="Gene3D" id="3.40.630.30">
    <property type="match status" value="1"/>
</dbReference>
<evidence type="ECO:0000313" key="2">
    <source>
        <dbReference type="EMBL" id="SHG47607.1"/>
    </source>
</evidence>
<gene>
    <name evidence="2" type="ORF">SAMN04488530_102124</name>
</gene>
<dbReference type="PROSITE" id="PS51186">
    <property type="entry name" value="GNAT"/>
    <property type="match status" value="1"/>
</dbReference>
<evidence type="ECO:0000259" key="1">
    <source>
        <dbReference type="PROSITE" id="PS51186"/>
    </source>
</evidence>
<dbReference type="SUPFAM" id="SSF55729">
    <property type="entry name" value="Acyl-CoA N-acyltransferases (Nat)"/>
    <property type="match status" value="1"/>
</dbReference>
<sequence>MLIKIDSSYNDKVINYLKREREYNLTPINDINKYGYDQMFFNVWAQVNSRGDIKAIILRYFNIINLYSYGECDIREIYNLIKYFDYTEITGKYSTLKQLQDYINFQKSRTVNLCKLDTEKFFDMMKNIENKGTKVKRVKYRNLNKIVKLYEAIDEFENTTIENIRYGLKSGRGYYIDDNKKIVSMAKSTSEGNGYAMVIGVGTDPEYRNKGLATKCMARLCLDLINEGKIPCLLYDNEVAGKMYKKLGFEEIGKWSICYR</sequence>
<dbReference type="RefSeq" id="WP_073123575.1">
    <property type="nucleotide sequence ID" value="NZ_BAABCH010000028.1"/>
</dbReference>
<dbReference type="GO" id="GO:0016747">
    <property type="term" value="F:acyltransferase activity, transferring groups other than amino-acyl groups"/>
    <property type="evidence" value="ECO:0007669"/>
    <property type="project" value="InterPro"/>
</dbReference>
<dbReference type="PANTHER" id="PTHR31143">
    <property type="match status" value="1"/>
</dbReference>
<name>A0A1M5K483_9FIRM</name>